<gene>
    <name evidence="1" type="ORF">ECRASSUSDP1_LOCUS27817</name>
</gene>
<organism evidence="1 2">
    <name type="scientific">Euplotes crassus</name>
    <dbReference type="NCBI Taxonomy" id="5936"/>
    <lineage>
        <taxon>Eukaryota</taxon>
        <taxon>Sar</taxon>
        <taxon>Alveolata</taxon>
        <taxon>Ciliophora</taxon>
        <taxon>Intramacronucleata</taxon>
        <taxon>Spirotrichea</taxon>
        <taxon>Hypotrichia</taxon>
        <taxon>Euplotida</taxon>
        <taxon>Euplotidae</taxon>
        <taxon>Moneuplotes</taxon>
    </lineage>
</organism>
<evidence type="ECO:0000313" key="1">
    <source>
        <dbReference type="EMBL" id="CAI2386210.1"/>
    </source>
</evidence>
<name>A0AAD2DB54_EUPCR</name>
<reference evidence="1" key="1">
    <citation type="submission" date="2023-07" db="EMBL/GenBank/DDBJ databases">
        <authorList>
            <consortium name="AG Swart"/>
            <person name="Singh M."/>
            <person name="Singh A."/>
            <person name="Seah K."/>
            <person name="Emmerich C."/>
        </authorList>
    </citation>
    <scope>NUCLEOTIDE SEQUENCE</scope>
    <source>
        <strain evidence="1">DP1</strain>
    </source>
</reference>
<accession>A0AAD2DB54</accession>
<comment type="caution">
    <text evidence="1">The sequence shown here is derived from an EMBL/GenBank/DDBJ whole genome shotgun (WGS) entry which is preliminary data.</text>
</comment>
<proteinExistence type="predicted"/>
<dbReference type="Proteomes" id="UP001295684">
    <property type="component" value="Unassembled WGS sequence"/>
</dbReference>
<dbReference type="EMBL" id="CAMPGE010028700">
    <property type="protein sequence ID" value="CAI2386210.1"/>
    <property type="molecule type" value="Genomic_DNA"/>
</dbReference>
<dbReference type="AlphaFoldDB" id="A0AAD2DB54"/>
<sequence>MEELISKHEGMKIREMINAQNGMQNDSEDEIQREKNPIHQSNIQKLNQAMKVQSIVYQGINLTIKLRNRRYRTLTILPTQLFKISQRIILQEILHNIPKFSQVKLSNSVSFRRGKKEIKIPISYIRVYKIHQIYFLGSSYVAAC</sequence>
<protein>
    <submittedName>
        <fullName evidence="1">Uncharacterized protein</fullName>
    </submittedName>
</protein>
<evidence type="ECO:0000313" key="2">
    <source>
        <dbReference type="Proteomes" id="UP001295684"/>
    </source>
</evidence>
<keyword evidence="2" id="KW-1185">Reference proteome</keyword>